<dbReference type="Gene3D" id="3.40.50.150">
    <property type="entry name" value="Vaccinia Virus protein VP39"/>
    <property type="match status" value="1"/>
</dbReference>
<evidence type="ECO:0000256" key="4">
    <source>
        <dbReference type="ARBA" id="ARBA00022679"/>
    </source>
</evidence>
<dbReference type="CDD" id="cd02440">
    <property type="entry name" value="AdoMet_MTases"/>
    <property type="match status" value="1"/>
</dbReference>
<dbReference type="InterPro" id="IPR007848">
    <property type="entry name" value="Small_mtfrase_dom"/>
</dbReference>
<dbReference type="PROSITE" id="PS00092">
    <property type="entry name" value="N6_MTASE"/>
    <property type="match status" value="1"/>
</dbReference>
<reference evidence="8" key="1">
    <citation type="submission" date="2021-02" db="EMBL/GenBank/DDBJ databases">
        <title>First Annotated Genome of the Yellow-green Alga Tribonema minus.</title>
        <authorList>
            <person name="Mahan K.M."/>
        </authorList>
    </citation>
    <scope>NUCLEOTIDE SEQUENCE</scope>
    <source>
        <strain evidence="8">UTEX B ZZ1240</strain>
    </source>
</reference>
<proteinExistence type="inferred from homology"/>
<comment type="similarity">
    <text evidence="2">Belongs to the eukaryotic/archaeal PrmC-related family.</text>
</comment>
<name>A0A835ZFS4_9STRA</name>
<dbReference type="InterPro" id="IPR002052">
    <property type="entry name" value="DNA_methylase_N6_adenine_CS"/>
</dbReference>
<dbReference type="Pfam" id="PF05175">
    <property type="entry name" value="MTS"/>
    <property type="match status" value="1"/>
</dbReference>
<keyword evidence="3 8" id="KW-0489">Methyltransferase</keyword>
<evidence type="ECO:0000256" key="5">
    <source>
        <dbReference type="ARBA" id="ARBA00022691"/>
    </source>
</evidence>
<dbReference type="EMBL" id="JAFCMP010000001">
    <property type="protein sequence ID" value="KAG5192966.1"/>
    <property type="molecule type" value="Genomic_DNA"/>
</dbReference>
<organism evidence="8 9">
    <name type="scientific">Tribonema minus</name>
    <dbReference type="NCBI Taxonomy" id="303371"/>
    <lineage>
        <taxon>Eukaryota</taxon>
        <taxon>Sar</taxon>
        <taxon>Stramenopiles</taxon>
        <taxon>Ochrophyta</taxon>
        <taxon>PX clade</taxon>
        <taxon>Xanthophyceae</taxon>
        <taxon>Tribonematales</taxon>
        <taxon>Tribonemataceae</taxon>
        <taxon>Tribonema</taxon>
    </lineage>
</organism>
<dbReference type="AlphaFoldDB" id="A0A835ZFS4"/>
<keyword evidence="4 8" id="KW-0808">Transferase</keyword>
<dbReference type="GO" id="GO:0008276">
    <property type="term" value="F:protein methyltransferase activity"/>
    <property type="evidence" value="ECO:0007669"/>
    <property type="project" value="TreeGrafter"/>
</dbReference>
<dbReference type="InterPro" id="IPR004557">
    <property type="entry name" value="PrmC-related"/>
</dbReference>
<comment type="subcellular location">
    <subcellularLocation>
        <location evidence="1">Nucleus</location>
    </subcellularLocation>
</comment>
<dbReference type="PANTHER" id="PTHR45875">
    <property type="entry name" value="METHYLTRANSFERASE N6AMT1"/>
    <property type="match status" value="1"/>
</dbReference>
<dbReference type="OrthoDB" id="406152at2759"/>
<evidence type="ECO:0000259" key="7">
    <source>
        <dbReference type="Pfam" id="PF05175"/>
    </source>
</evidence>
<evidence type="ECO:0000313" key="9">
    <source>
        <dbReference type="Proteomes" id="UP000664859"/>
    </source>
</evidence>
<keyword evidence="5" id="KW-0949">S-adenosyl-L-methionine</keyword>
<dbReference type="InterPro" id="IPR029063">
    <property type="entry name" value="SAM-dependent_MTases_sf"/>
</dbReference>
<sequence>MALPSLEHFSYKDYDTFYEPSDDTYLLLDALDADRRFLADTVQPSVCLEIGPGSGAITTALATLLAEERGFSLMLAVDINASAATATAATAAANSVTLPVEVVQGDLANALERGLSGRVDVLVFNPPYVPTPPEEVGTQDIAAAWAGGRRGREVIDRVLPQAAALLSNKGVFYLVVVQENRPQEIMSVMKGLGLSGQTACTRRAKNELLSILKFTKAPP</sequence>
<feature type="domain" description="Methyltransferase small" evidence="7">
    <location>
        <begin position="30"/>
        <end position="185"/>
    </location>
</feature>
<evidence type="ECO:0000313" key="8">
    <source>
        <dbReference type="EMBL" id="KAG5192966.1"/>
    </source>
</evidence>
<dbReference type="GO" id="GO:0008757">
    <property type="term" value="F:S-adenosylmethionine-dependent methyltransferase activity"/>
    <property type="evidence" value="ECO:0007669"/>
    <property type="project" value="TreeGrafter"/>
</dbReference>
<keyword evidence="6" id="KW-0539">Nucleus</keyword>
<keyword evidence="9" id="KW-1185">Reference proteome</keyword>
<accession>A0A835ZFS4</accession>
<evidence type="ECO:0000256" key="1">
    <source>
        <dbReference type="ARBA" id="ARBA00004123"/>
    </source>
</evidence>
<dbReference type="NCBIfam" id="TIGR00537">
    <property type="entry name" value="hemK_rel_arch"/>
    <property type="match status" value="1"/>
</dbReference>
<dbReference type="GO" id="GO:0032259">
    <property type="term" value="P:methylation"/>
    <property type="evidence" value="ECO:0007669"/>
    <property type="project" value="UniProtKB-KW"/>
</dbReference>
<dbReference type="FunFam" id="3.40.50.150:FF:000077">
    <property type="entry name" value="HemK methyltransferase family member 2"/>
    <property type="match status" value="1"/>
</dbReference>
<evidence type="ECO:0000256" key="3">
    <source>
        <dbReference type="ARBA" id="ARBA00022603"/>
    </source>
</evidence>
<dbReference type="GO" id="GO:0005634">
    <property type="term" value="C:nucleus"/>
    <property type="evidence" value="ECO:0007669"/>
    <property type="project" value="UniProtKB-SubCell"/>
</dbReference>
<evidence type="ECO:0000256" key="6">
    <source>
        <dbReference type="ARBA" id="ARBA00023242"/>
    </source>
</evidence>
<dbReference type="GO" id="GO:0003676">
    <property type="term" value="F:nucleic acid binding"/>
    <property type="evidence" value="ECO:0007669"/>
    <property type="project" value="InterPro"/>
</dbReference>
<dbReference type="PANTHER" id="PTHR45875:SF1">
    <property type="entry name" value="METHYLTRANSFERASE N6AMT1"/>
    <property type="match status" value="1"/>
</dbReference>
<dbReference type="GO" id="GO:0035657">
    <property type="term" value="C:eRF1 methyltransferase complex"/>
    <property type="evidence" value="ECO:0007669"/>
    <property type="project" value="TreeGrafter"/>
</dbReference>
<dbReference type="Proteomes" id="UP000664859">
    <property type="component" value="Unassembled WGS sequence"/>
</dbReference>
<dbReference type="SUPFAM" id="SSF53335">
    <property type="entry name" value="S-adenosyl-L-methionine-dependent methyltransferases"/>
    <property type="match status" value="1"/>
</dbReference>
<dbReference type="InterPro" id="IPR052190">
    <property type="entry name" value="Euk-Arch_PrmC-MTase"/>
</dbReference>
<evidence type="ECO:0000256" key="2">
    <source>
        <dbReference type="ARBA" id="ARBA00006149"/>
    </source>
</evidence>
<protein>
    <submittedName>
        <fullName evidence="8">S-adenosyl-L-methionine-dependent methyltransferase</fullName>
    </submittedName>
</protein>
<comment type="caution">
    <text evidence="8">The sequence shown here is derived from an EMBL/GenBank/DDBJ whole genome shotgun (WGS) entry which is preliminary data.</text>
</comment>
<gene>
    <name evidence="8" type="ORF">JKP88DRAFT_240618</name>
</gene>